<feature type="domain" description="Acetyl-coenzyme A synthetase N-terminal" evidence="7">
    <location>
        <begin position="39"/>
        <end position="92"/>
    </location>
</feature>
<keyword evidence="2 8" id="KW-0436">Ligase</keyword>
<dbReference type="Pfam" id="PF00501">
    <property type="entry name" value="AMP-binding"/>
    <property type="match status" value="1"/>
</dbReference>
<evidence type="ECO:0000259" key="7">
    <source>
        <dbReference type="Pfam" id="PF16177"/>
    </source>
</evidence>
<dbReference type="InterPro" id="IPR020845">
    <property type="entry name" value="AMP-binding_CS"/>
</dbReference>
<dbReference type="InterPro" id="IPR005914">
    <property type="entry name" value="Acac_CoA_synth"/>
</dbReference>
<protein>
    <submittedName>
        <fullName evidence="8">Acetoacetate--CoA ligase</fullName>
        <ecNumber evidence="8">6.2.1.16</ecNumber>
    </submittedName>
</protein>
<feature type="domain" description="AMP-dependent synthetase/ligase" evidence="5">
    <location>
        <begin position="101"/>
        <end position="482"/>
    </location>
</feature>
<keyword evidence="3" id="KW-0547">Nucleotide-binding</keyword>
<accession>A0A516X8N1</accession>
<dbReference type="EMBL" id="CP041765">
    <property type="protein sequence ID" value="QDQ99427.1"/>
    <property type="molecule type" value="Genomic_DNA"/>
</dbReference>
<evidence type="ECO:0000256" key="2">
    <source>
        <dbReference type="ARBA" id="ARBA00022598"/>
    </source>
</evidence>
<gene>
    <name evidence="8" type="ORF">FO059_15805</name>
</gene>
<dbReference type="GO" id="GO:0006629">
    <property type="term" value="P:lipid metabolic process"/>
    <property type="evidence" value="ECO:0007669"/>
    <property type="project" value="InterPro"/>
</dbReference>
<dbReference type="PROSITE" id="PS00455">
    <property type="entry name" value="AMP_BINDING"/>
    <property type="match status" value="1"/>
</dbReference>
<reference evidence="8 9" key="1">
    <citation type="submission" date="2019-07" db="EMBL/GenBank/DDBJ databases">
        <title>Tomitella cavernea sp. nov., an actinomycete isolated from soil.</title>
        <authorList>
            <person name="Cheng J."/>
        </authorList>
    </citation>
    <scope>NUCLEOTIDE SEQUENCE [LARGE SCALE GENOMIC DNA]</scope>
    <source>
        <strain evidence="8 9">HY188</strain>
    </source>
</reference>
<dbReference type="SUPFAM" id="SSF56801">
    <property type="entry name" value="Acetyl-CoA synthetase-like"/>
    <property type="match status" value="1"/>
</dbReference>
<dbReference type="Gene3D" id="3.40.50.12780">
    <property type="entry name" value="N-terminal domain of ligase-like"/>
    <property type="match status" value="1"/>
</dbReference>
<dbReference type="InterPro" id="IPR000873">
    <property type="entry name" value="AMP-dep_synth/lig_dom"/>
</dbReference>
<feature type="domain" description="AMP-binding enzyme C-terminal" evidence="6">
    <location>
        <begin position="549"/>
        <end position="624"/>
    </location>
</feature>
<evidence type="ECO:0000313" key="9">
    <source>
        <dbReference type="Proteomes" id="UP000317344"/>
    </source>
</evidence>
<keyword evidence="4" id="KW-0067">ATP-binding</keyword>
<dbReference type="RefSeq" id="WP_143910830.1">
    <property type="nucleotide sequence ID" value="NZ_CP041765.1"/>
</dbReference>
<dbReference type="Pfam" id="PF16177">
    <property type="entry name" value="ACAS_N"/>
    <property type="match status" value="1"/>
</dbReference>
<sequence>MLWEPDAEAVAGSAIVEFADLVRQLNPDSPGVPTDASDYDRLWQWSTENLGAFWQAVWDYFDIASDTDPGPALAEDRMPGASWFPGARINYVDQVFRHAEQQDAAGRPAIVDLAEGREPRAVPWGELRSRTAALAHTLRGAGVGPGDRVVGYLPNIAETVIAFLATASIGAVWGACGQDYSAPAAVDRLGQLEPSVLIAADGYDYGGKPRDQRAAVDELRAGLPGLALTVLVARSGRGEDDAVGSLAAGGDRVLGWSAATAGEHPLVTERVAFDHPLWVVFSSGTTGLPKGIVHGHGGVLLEHLKAGVLHSGLGPGETFFWFTSPSWMMWNFQVAGLLAGATIVTYDGSPAHPGPDGLWRMAAESAVTILGTSPGYVLACMKAGAHPAGDHDLTALRMVGVTGATLPATSAEWLRDEVGERVQINSISGGTDVVTAFVGAAPNVPVWAGELSCRLLGVALAAFDPAGEPVVGEVGELVVTRPMPSMPVRFWNDPDGARYRDAYFDTYPGVWRHGDWVTVTARGSVEIHGRSDSTLNRNGIRMGSADIYQAVESIPEVAEAMVLGVEQPGGGYWMPLFVVLREGADLDDALADRIKAAVRDQASPRHVPDEVIAAPAIPHTRTGKKLEVPIKRLLLGADPATTVDRTAVDDPGLIDWYAAHKRGV</sequence>
<dbReference type="KEGG" id="toy:FO059_15805"/>
<dbReference type="InterPro" id="IPR032387">
    <property type="entry name" value="ACAS_N"/>
</dbReference>
<dbReference type="Gene3D" id="3.30.300.30">
    <property type="match status" value="1"/>
</dbReference>
<name>A0A516X8N1_9ACTN</name>
<organism evidence="8 9">
    <name type="scientific">Tomitella fengzijianii</name>
    <dbReference type="NCBI Taxonomy" id="2597660"/>
    <lineage>
        <taxon>Bacteria</taxon>
        <taxon>Bacillati</taxon>
        <taxon>Actinomycetota</taxon>
        <taxon>Actinomycetes</taxon>
        <taxon>Mycobacteriales</taxon>
        <taxon>Tomitella</taxon>
    </lineage>
</organism>
<evidence type="ECO:0000256" key="4">
    <source>
        <dbReference type="ARBA" id="ARBA00022840"/>
    </source>
</evidence>
<dbReference type="PANTHER" id="PTHR42921">
    <property type="entry name" value="ACETOACETYL-COA SYNTHETASE"/>
    <property type="match status" value="1"/>
</dbReference>
<dbReference type="EC" id="6.2.1.16" evidence="8"/>
<dbReference type="InterPro" id="IPR045851">
    <property type="entry name" value="AMP-bd_C_sf"/>
</dbReference>
<evidence type="ECO:0000256" key="3">
    <source>
        <dbReference type="ARBA" id="ARBA00022741"/>
    </source>
</evidence>
<proteinExistence type="inferred from homology"/>
<keyword evidence="9" id="KW-1185">Reference proteome</keyword>
<evidence type="ECO:0000313" key="8">
    <source>
        <dbReference type="EMBL" id="QDQ99427.1"/>
    </source>
</evidence>
<evidence type="ECO:0000256" key="1">
    <source>
        <dbReference type="ARBA" id="ARBA00006432"/>
    </source>
</evidence>
<dbReference type="NCBIfam" id="TIGR01217">
    <property type="entry name" value="ac_ac_CoA_syn"/>
    <property type="match status" value="1"/>
</dbReference>
<dbReference type="GO" id="GO:0030729">
    <property type="term" value="F:acetoacetate-CoA ligase activity"/>
    <property type="evidence" value="ECO:0007669"/>
    <property type="project" value="UniProtKB-EC"/>
</dbReference>
<dbReference type="GO" id="GO:0005524">
    <property type="term" value="F:ATP binding"/>
    <property type="evidence" value="ECO:0007669"/>
    <property type="project" value="UniProtKB-KW"/>
</dbReference>
<dbReference type="OrthoDB" id="9803968at2"/>
<dbReference type="NCBIfam" id="NF002937">
    <property type="entry name" value="PRK03584.1"/>
    <property type="match status" value="1"/>
</dbReference>
<dbReference type="InterPro" id="IPR042099">
    <property type="entry name" value="ANL_N_sf"/>
</dbReference>
<evidence type="ECO:0000259" key="6">
    <source>
        <dbReference type="Pfam" id="PF13193"/>
    </source>
</evidence>
<reference evidence="8 9" key="2">
    <citation type="submission" date="2019-07" db="EMBL/GenBank/DDBJ databases">
        <authorList>
            <person name="Huang Y."/>
        </authorList>
    </citation>
    <scope>NUCLEOTIDE SEQUENCE [LARGE SCALE GENOMIC DNA]</scope>
    <source>
        <strain evidence="8 9">HY188</strain>
    </source>
</reference>
<dbReference type="PANTHER" id="PTHR42921:SF1">
    <property type="entry name" value="ACETOACETYL-COA SYNTHETASE"/>
    <property type="match status" value="1"/>
</dbReference>
<dbReference type="Proteomes" id="UP000317344">
    <property type="component" value="Chromosome"/>
</dbReference>
<dbReference type="Pfam" id="PF13193">
    <property type="entry name" value="AMP-binding_C"/>
    <property type="match status" value="1"/>
</dbReference>
<evidence type="ECO:0000259" key="5">
    <source>
        <dbReference type="Pfam" id="PF00501"/>
    </source>
</evidence>
<comment type="similarity">
    <text evidence="1">Belongs to the ATP-dependent AMP-binding enzyme family.</text>
</comment>
<dbReference type="InterPro" id="IPR025110">
    <property type="entry name" value="AMP-bd_C"/>
</dbReference>
<dbReference type="AlphaFoldDB" id="A0A516X8N1"/>